<dbReference type="KEGG" id="vg:23461770"/>
<evidence type="ECO:0000313" key="2">
    <source>
        <dbReference type="Proteomes" id="UP000202511"/>
    </source>
</evidence>
<dbReference type="GeneID" id="23461770"/>
<protein>
    <submittedName>
        <fullName evidence="1">Uncharacterized protein</fullName>
    </submittedName>
</protein>
<reference evidence="1 2" key="1">
    <citation type="journal article" date="2015" name="Parasitol. Res.">
        <title>Viruses in close associations with free-living amoebae.</title>
        <authorList>
            <person name="Scheid P."/>
        </authorList>
    </citation>
    <scope>NUCLEOTIDE SEQUENCE [LARGE SCALE GENOMIC DNA]</scope>
    <source>
        <strain evidence="1">KlaHel</strain>
    </source>
</reference>
<sequence>MRITGFISVFSWINRGSLRHFGGGRVVVGARARAASALSRCDSGGSSPNFCRSLSRCTQVARLLFFFERLAQTRRHWAATIFVVAFSFFLKNVPGKKGWTSLV</sequence>
<name>A0A0B5IW09_9VIRU</name>
<dbReference type="Proteomes" id="UP000202511">
    <property type="component" value="Segment"/>
</dbReference>
<organism evidence="1 2">
    <name type="scientific">Pandoravirus inopinatum</name>
    <dbReference type="NCBI Taxonomy" id="1605721"/>
    <lineage>
        <taxon>Viruses</taxon>
        <taxon>Pandoravirus</taxon>
    </lineage>
</organism>
<proteinExistence type="predicted"/>
<dbReference type="EMBL" id="KP136319">
    <property type="protein sequence ID" value="AJF96853.1"/>
    <property type="molecule type" value="Genomic_DNA"/>
</dbReference>
<dbReference type="RefSeq" id="YP_009119088.1">
    <property type="nucleotide sequence ID" value="NC_026440.1"/>
</dbReference>
<accession>A0A0B5IW09</accession>
<evidence type="ECO:0000313" key="1">
    <source>
        <dbReference type="EMBL" id="AJF96853.1"/>
    </source>
</evidence>